<dbReference type="PANTHER" id="PTHR10605:SF56">
    <property type="entry name" value="BIFUNCTIONAL HEPARAN SULFATE N-DEACETYLASE_N-SULFOTRANSFERASE"/>
    <property type="match status" value="1"/>
</dbReference>
<dbReference type="PANTHER" id="PTHR10605">
    <property type="entry name" value="HEPARAN SULFATE SULFOTRANSFERASE"/>
    <property type="match status" value="1"/>
</dbReference>
<evidence type="ECO:0000313" key="3">
    <source>
        <dbReference type="Proteomes" id="UP000245887"/>
    </source>
</evidence>
<dbReference type="SUPFAM" id="SSF52540">
    <property type="entry name" value="P-loop containing nucleoside triphosphate hydrolases"/>
    <property type="match status" value="1"/>
</dbReference>
<gene>
    <name evidence="2" type="ORF">C8D92_108179</name>
</gene>
<organism evidence="2 3">
    <name type="scientific">Tamilnaduibacter salinus</name>
    <dbReference type="NCBI Taxonomy" id="1484056"/>
    <lineage>
        <taxon>Bacteria</taxon>
        <taxon>Pseudomonadati</taxon>
        <taxon>Pseudomonadota</taxon>
        <taxon>Gammaproteobacteria</taxon>
        <taxon>Pseudomonadales</taxon>
        <taxon>Marinobacteraceae</taxon>
        <taxon>Tamilnaduibacter</taxon>
    </lineage>
</organism>
<dbReference type="InterPro" id="IPR027417">
    <property type="entry name" value="P-loop_NTPase"/>
</dbReference>
<evidence type="ECO:0000256" key="1">
    <source>
        <dbReference type="ARBA" id="ARBA00022679"/>
    </source>
</evidence>
<dbReference type="Gene3D" id="3.40.50.300">
    <property type="entry name" value="P-loop containing nucleotide triphosphate hydrolases"/>
    <property type="match status" value="1"/>
</dbReference>
<dbReference type="GO" id="GO:0008146">
    <property type="term" value="F:sulfotransferase activity"/>
    <property type="evidence" value="ECO:0007669"/>
    <property type="project" value="InterPro"/>
</dbReference>
<proteinExistence type="predicted"/>
<dbReference type="AlphaFoldDB" id="A0A2U1CUR0"/>
<dbReference type="Pfam" id="PF13469">
    <property type="entry name" value="Sulfotransfer_3"/>
    <property type="match status" value="1"/>
</dbReference>
<reference evidence="2 3" key="1">
    <citation type="submission" date="2018-04" db="EMBL/GenBank/DDBJ databases">
        <title>Genomic Encyclopedia of Type Strains, Phase IV (KMG-IV): sequencing the most valuable type-strain genomes for metagenomic binning, comparative biology and taxonomic classification.</title>
        <authorList>
            <person name="Goeker M."/>
        </authorList>
    </citation>
    <scope>NUCLEOTIDE SEQUENCE [LARGE SCALE GENOMIC DNA]</scope>
    <source>
        <strain evidence="2 3">DSM 28688</strain>
    </source>
</reference>
<protein>
    <submittedName>
        <fullName evidence="2">Sulfotransferase family protein</fullName>
    </submittedName>
</protein>
<keyword evidence="1 2" id="KW-0808">Transferase</keyword>
<evidence type="ECO:0000313" key="2">
    <source>
        <dbReference type="EMBL" id="PVY70822.1"/>
    </source>
</evidence>
<dbReference type="Proteomes" id="UP000245887">
    <property type="component" value="Unassembled WGS sequence"/>
</dbReference>
<dbReference type="EMBL" id="QEKQ01000008">
    <property type="protein sequence ID" value="PVY70822.1"/>
    <property type="molecule type" value="Genomic_DNA"/>
</dbReference>
<sequence length="277" mass="31341">MLPDALVIGPMRSGTSWIHDYLQARGDIALPGGVKETFFFDRYYEKGSSWYRRHFAYADRADYQCVAEVAPSYFHSESAPERVRNTLGDVPLVVTLRDPVRRAWSHYLHLRRYGYTRSSLREATDAFPEILEASRYGACLNRWQAVFGRHRLFVLWQEDLAVAPEAYTRGLCNGLGIEYFSPAGLLQQKRNEATLPRFPRLAAAGDRTAHFLRARRFYGVVNLAKRMGLKGVFFGRPGVNALPSLTDADAQWLASALDDAPPEWALALRGDSHGEVE</sequence>
<comment type="caution">
    <text evidence="2">The sequence shown here is derived from an EMBL/GenBank/DDBJ whole genome shotgun (WGS) entry which is preliminary data.</text>
</comment>
<dbReference type="RefSeq" id="WP_116919603.1">
    <property type="nucleotide sequence ID" value="NZ_QEKQ01000008.1"/>
</dbReference>
<dbReference type="InterPro" id="IPR037359">
    <property type="entry name" value="NST/OST"/>
</dbReference>
<name>A0A2U1CUR0_9GAMM</name>
<dbReference type="OrthoDB" id="9075305at2"/>
<accession>A0A2U1CUR0</accession>